<dbReference type="AlphaFoldDB" id="A0A0F9S021"/>
<name>A0A0F9S021_9ZZZZ</name>
<protein>
    <submittedName>
        <fullName evidence="1">Uncharacterized protein</fullName>
    </submittedName>
</protein>
<accession>A0A0F9S021</accession>
<sequence>MKELICKIIRKKGMLYFIDRDGCVWEQELNKGRSKKTIAKMKKLKEQKENERYF</sequence>
<gene>
    <name evidence="1" type="ORF">LCGC14_0912300</name>
</gene>
<reference evidence="1" key="1">
    <citation type="journal article" date="2015" name="Nature">
        <title>Complex archaea that bridge the gap between prokaryotes and eukaryotes.</title>
        <authorList>
            <person name="Spang A."/>
            <person name="Saw J.H."/>
            <person name="Jorgensen S.L."/>
            <person name="Zaremba-Niedzwiedzka K."/>
            <person name="Martijn J."/>
            <person name="Lind A.E."/>
            <person name="van Eijk R."/>
            <person name="Schleper C."/>
            <person name="Guy L."/>
            <person name="Ettema T.J."/>
        </authorList>
    </citation>
    <scope>NUCLEOTIDE SEQUENCE</scope>
</reference>
<evidence type="ECO:0000313" key="1">
    <source>
        <dbReference type="EMBL" id="KKN22728.1"/>
    </source>
</evidence>
<proteinExistence type="predicted"/>
<organism evidence="1">
    <name type="scientific">marine sediment metagenome</name>
    <dbReference type="NCBI Taxonomy" id="412755"/>
    <lineage>
        <taxon>unclassified sequences</taxon>
        <taxon>metagenomes</taxon>
        <taxon>ecological metagenomes</taxon>
    </lineage>
</organism>
<dbReference type="EMBL" id="LAZR01003035">
    <property type="protein sequence ID" value="KKN22728.1"/>
    <property type="molecule type" value="Genomic_DNA"/>
</dbReference>
<comment type="caution">
    <text evidence="1">The sequence shown here is derived from an EMBL/GenBank/DDBJ whole genome shotgun (WGS) entry which is preliminary data.</text>
</comment>